<evidence type="ECO:0000313" key="2">
    <source>
        <dbReference type="EMBL" id="KAK9499454.1"/>
    </source>
</evidence>
<dbReference type="PROSITE" id="PS51029">
    <property type="entry name" value="MADF"/>
    <property type="match status" value="1"/>
</dbReference>
<keyword evidence="3" id="KW-1185">Reference proteome</keyword>
<dbReference type="EMBL" id="JAPXFL010000011">
    <property type="protein sequence ID" value="KAK9499454.1"/>
    <property type="molecule type" value="Genomic_DNA"/>
</dbReference>
<dbReference type="PANTHER" id="PTHR12243">
    <property type="entry name" value="MADF DOMAIN TRANSCRIPTION FACTOR"/>
    <property type="match status" value="1"/>
</dbReference>
<reference evidence="2 3" key="1">
    <citation type="submission" date="2022-12" db="EMBL/GenBank/DDBJ databases">
        <title>Chromosome-level genome assembly of true bugs.</title>
        <authorList>
            <person name="Ma L."/>
            <person name="Li H."/>
        </authorList>
    </citation>
    <scope>NUCLEOTIDE SEQUENCE [LARGE SCALE GENOMIC DNA]</scope>
    <source>
        <strain evidence="2">Lab_2022b</strain>
    </source>
</reference>
<accession>A0AAW1CPJ9</accession>
<dbReference type="SMART" id="SM00595">
    <property type="entry name" value="MADF"/>
    <property type="match status" value="1"/>
</dbReference>
<proteinExistence type="predicted"/>
<dbReference type="InterPro" id="IPR039353">
    <property type="entry name" value="TF_Adf1"/>
</dbReference>
<protein>
    <recommendedName>
        <fullName evidence="1">MADF domain-containing protein</fullName>
    </recommendedName>
</protein>
<organism evidence="2 3">
    <name type="scientific">Rhynocoris fuscipes</name>
    <dbReference type="NCBI Taxonomy" id="488301"/>
    <lineage>
        <taxon>Eukaryota</taxon>
        <taxon>Metazoa</taxon>
        <taxon>Ecdysozoa</taxon>
        <taxon>Arthropoda</taxon>
        <taxon>Hexapoda</taxon>
        <taxon>Insecta</taxon>
        <taxon>Pterygota</taxon>
        <taxon>Neoptera</taxon>
        <taxon>Paraneoptera</taxon>
        <taxon>Hemiptera</taxon>
        <taxon>Heteroptera</taxon>
        <taxon>Panheteroptera</taxon>
        <taxon>Cimicomorpha</taxon>
        <taxon>Reduviidae</taxon>
        <taxon>Harpactorinae</taxon>
        <taxon>Harpactorini</taxon>
        <taxon>Rhynocoris</taxon>
    </lineage>
</organism>
<dbReference type="PANTHER" id="PTHR12243:SF67">
    <property type="entry name" value="COREPRESSOR OF PANGOLIN, ISOFORM A-RELATED"/>
    <property type="match status" value="1"/>
</dbReference>
<comment type="caution">
    <text evidence="2">The sequence shown here is derived from an EMBL/GenBank/DDBJ whole genome shotgun (WGS) entry which is preliminary data.</text>
</comment>
<dbReference type="Pfam" id="PF10545">
    <property type="entry name" value="MADF_DNA_bdg"/>
    <property type="match status" value="1"/>
</dbReference>
<sequence length="345" mass="40069">MEETDEFIVLINRVKKEKILYNCLLNTGLPLEQLKKLKDEAWEKISNDLKMPVLECKIIWAKLKEDYVKAKRNIKFVKIEDGREKIDADFKYKEQMEFLSNHIDHSSSADEIETSPHEVNVKREVIDRSNVDLKESININENSLEMIDFEEQSNINTDRNIENDCLELSDNDEVDGEIIMQLGDEYITVPAKILNNSANDDDDSFKDDIIVNITPKHDLSNVNSSDSYIPIELEVEGNYEPKVKIPYNEIFDLLNLNEELNLSIDSEAKVKSSKDDKIVLIPKRKYQEMEAEDPTSEEFFYKTLALTASNIENIKDRLELRQKVSNCVMEAVSKYFIEKEKNGNR</sequence>
<evidence type="ECO:0000259" key="1">
    <source>
        <dbReference type="PROSITE" id="PS51029"/>
    </source>
</evidence>
<dbReference type="Proteomes" id="UP001461498">
    <property type="component" value="Unassembled WGS sequence"/>
</dbReference>
<dbReference type="GO" id="GO:0005634">
    <property type="term" value="C:nucleus"/>
    <property type="evidence" value="ECO:0007669"/>
    <property type="project" value="TreeGrafter"/>
</dbReference>
<dbReference type="AlphaFoldDB" id="A0AAW1CPJ9"/>
<name>A0AAW1CPJ9_9HEMI</name>
<evidence type="ECO:0000313" key="3">
    <source>
        <dbReference type="Proteomes" id="UP001461498"/>
    </source>
</evidence>
<dbReference type="GO" id="GO:0005667">
    <property type="term" value="C:transcription regulator complex"/>
    <property type="evidence" value="ECO:0007669"/>
    <property type="project" value="TreeGrafter"/>
</dbReference>
<feature type="domain" description="MADF" evidence="1">
    <location>
        <begin position="9"/>
        <end position="104"/>
    </location>
</feature>
<dbReference type="InterPro" id="IPR006578">
    <property type="entry name" value="MADF-dom"/>
</dbReference>
<dbReference type="GO" id="GO:0006357">
    <property type="term" value="P:regulation of transcription by RNA polymerase II"/>
    <property type="evidence" value="ECO:0007669"/>
    <property type="project" value="TreeGrafter"/>
</dbReference>
<gene>
    <name evidence="2" type="ORF">O3M35_002486</name>
</gene>